<keyword evidence="1" id="KW-1133">Transmembrane helix</keyword>
<protein>
    <recommendedName>
        <fullName evidence="4">DUF4234 domain-containing protein</fullName>
    </recommendedName>
</protein>
<feature type="transmembrane region" description="Helical" evidence="1">
    <location>
        <begin position="70"/>
        <end position="93"/>
    </location>
</feature>
<reference evidence="2 3" key="1">
    <citation type="journal article" date="2019" name="Int. J. Syst. Evol. Microbiol.">
        <title>The Global Catalogue of Microorganisms (GCM) 10K type strain sequencing project: providing services to taxonomists for standard genome sequencing and annotation.</title>
        <authorList>
            <consortium name="The Broad Institute Genomics Platform"/>
            <consortium name="The Broad Institute Genome Sequencing Center for Infectious Disease"/>
            <person name="Wu L."/>
            <person name="Ma J."/>
        </authorList>
    </citation>
    <scope>NUCLEOTIDE SEQUENCE [LARGE SCALE GENOMIC DNA]</scope>
    <source>
        <strain evidence="2 3">XZGYJ-43</strain>
    </source>
</reference>
<organism evidence="2 3">
    <name type="scientific">Halospeciosus flavus</name>
    <dbReference type="NCBI Taxonomy" id="3032283"/>
    <lineage>
        <taxon>Archaea</taxon>
        <taxon>Methanobacteriati</taxon>
        <taxon>Methanobacteriota</taxon>
        <taxon>Stenosarchaea group</taxon>
        <taxon>Halobacteria</taxon>
        <taxon>Halobacteriales</taxon>
        <taxon>Halobacteriaceae</taxon>
        <taxon>Halospeciosus</taxon>
    </lineage>
</organism>
<evidence type="ECO:0008006" key="4">
    <source>
        <dbReference type="Google" id="ProtNLM"/>
    </source>
</evidence>
<evidence type="ECO:0000313" key="3">
    <source>
        <dbReference type="Proteomes" id="UP001596447"/>
    </source>
</evidence>
<feature type="transmembrane region" description="Helical" evidence="1">
    <location>
        <begin position="105"/>
        <end position="124"/>
    </location>
</feature>
<proteinExistence type="predicted"/>
<name>A0ABD5Z4P5_9EURY</name>
<keyword evidence="3" id="KW-1185">Reference proteome</keyword>
<comment type="caution">
    <text evidence="2">The sequence shown here is derived from an EMBL/GenBank/DDBJ whole genome shotgun (WGS) entry which is preliminary data.</text>
</comment>
<keyword evidence="1" id="KW-0472">Membrane</keyword>
<feature type="transmembrane region" description="Helical" evidence="1">
    <location>
        <begin position="20"/>
        <end position="40"/>
    </location>
</feature>
<gene>
    <name evidence="2" type="ORF">ACFQJ9_12290</name>
</gene>
<accession>A0ABD5Z4P5</accession>
<dbReference type="RefSeq" id="WP_279526969.1">
    <property type="nucleotide sequence ID" value="NZ_CP122312.1"/>
</dbReference>
<sequence length="131" mass="13905">MPADAVGSVLDGASLRQWGLVLAGLAGLLATSGWFVTWTLSHIEDVPSEVDGLTQTERDVGRVVGKFENVLVYAFVLTGAYTALAVVFAAKSIVRRGDMEHNSKYYLAGTLANFTFSLVVGIAVRTGVQLA</sequence>
<dbReference type="AlphaFoldDB" id="A0ABD5Z4P5"/>
<dbReference type="Proteomes" id="UP001596447">
    <property type="component" value="Unassembled WGS sequence"/>
</dbReference>
<keyword evidence="1" id="KW-0812">Transmembrane</keyword>
<dbReference type="EMBL" id="JBHTAR010000011">
    <property type="protein sequence ID" value="MFC7200180.1"/>
    <property type="molecule type" value="Genomic_DNA"/>
</dbReference>
<evidence type="ECO:0000256" key="1">
    <source>
        <dbReference type="SAM" id="Phobius"/>
    </source>
</evidence>
<evidence type="ECO:0000313" key="2">
    <source>
        <dbReference type="EMBL" id="MFC7200180.1"/>
    </source>
</evidence>